<accession>A0AAV1HYJ0</accession>
<sequence length="116" mass="12185">MATRQMAARSLLQSNLDRAAKGVQASYVISPAKNSEGQYECTCTLPAVCTASGSFDEQAFIGLGTSKKMAVKVAAEQAWGFVQGTKAADAFQHMQASQDLWGAICSALTADVSSML</sequence>
<evidence type="ECO:0000313" key="1">
    <source>
        <dbReference type="EMBL" id="CAK0763133.1"/>
    </source>
</evidence>
<comment type="caution">
    <text evidence="1">The sequence shown here is derived from an EMBL/GenBank/DDBJ whole genome shotgun (WGS) entry which is preliminary data.</text>
</comment>
<name>A0AAV1HYJ0_9CHLO</name>
<evidence type="ECO:0000313" key="2">
    <source>
        <dbReference type="Proteomes" id="UP001314263"/>
    </source>
</evidence>
<proteinExistence type="predicted"/>
<organism evidence="1 2">
    <name type="scientific">Coccomyxa viridis</name>
    <dbReference type="NCBI Taxonomy" id="1274662"/>
    <lineage>
        <taxon>Eukaryota</taxon>
        <taxon>Viridiplantae</taxon>
        <taxon>Chlorophyta</taxon>
        <taxon>core chlorophytes</taxon>
        <taxon>Trebouxiophyceae</taxon>
        <taxon>Trebouxiophyceae incertae sedis</taxon>
        <taxon>Coccomyxaceae</taxon>
        <taxon>Coccomyxa</taxon>
    </lineage>
</organism>
<protein>
    <recommendedName>
        <fullName evidence="3">DRBM domain-containing protein</fullName>
    </recommendedName>
</protein>
<evidence type="ECO:0008006" key="3">
    <source>
        <dbReference type="Google" id="ProtNLM"/>
    </source>
</evidence>
<dbReference type="AlphaFoldDB" id="A0AAV1HYJ0"/>
<dbReference type="CDD" id="cd00048">
    <property type="entry name" value="DSRM_SF"/>
    <property type="match status" value="1"/>
</dbReference>
<dbReference type="SUPFAM" id="SSF54768">
    <property type="entry name" value="dsRNA-binding domain-like"/>
    <property type="match status" value="1"/>
</dbReference>
<reference evidence="1 2" key="1">
    <citation type="submission" date="2023-10" db="EMBL/GenBank/DDBJ databases">
        <authorList>
            <person name="Maclean D."/>
            <person name="Macfadyen A."/>
        </authorList>
    </citation>
    <scope>NUCLEOTIDE SEQUENCE [LARGE SCALE GENOMIC DNA]</scope>
</reference>
<dbReference type="Proteomes" id="UP001314263">
    <property type="component" value="Unassembled WGS sequence"/>
</dbReference>
<keyword evidence="2" id="KW-1185">Reference proteome</keyword>
<gene>
    <name evidence="1" type="ORF">CVIRNUC_003027</name>
</gene>
<dbReference type="EMBL" id="CAUYUE010000004">
    <property type="protein sequence ID" value="CAK0763133.1"/>
    <property type="molecule type" value="Genomic_DNA"/>
</dbReference>